<dbReference type="GeneID" id="10029905"/>
<accession>E4UPZ1</accession>
<organism evidence="3">
    <name type="scientific">Arthroderma gypseum (strain ATCC MYA-4604 / CBS 118893)</name>
    <name type="common">Microsporum gypseum</name>
    <dbReference type="NCBI Taxonomy" id="535722"/>
    <lineage>
        <taxon>Eukaryota</taxon>
        <taxon>Fungi</taxon>
        <taxon>Dikarya</taxon>
        <taxon>Ascomycota</taxon>
        <taxon>Pezizomycotina</taxon>
        <taxon>Eurotiomycetes</taxon>
        <taxon>Eurotiomycetidae</taxon>
        <taxon>Onygenales</taxon>
        <taxon>Arthrodermataceae</taxon>
        <taxon>Nannizzia</taxon>
    </lineage>
</organism>
<dbReference type="VEuPathDB" id="FungiDB:MGYG_02137"/>
<protein>
    <recommendedName>
        <fullName evidence="1">F-box domain-containing protein</fullName>
    </recommendedName>
</protein>
<dbReference type="CDD" id="cd09917">
    <property type="entry name" value="F-box_SF"/>
    <property type="match status" value="1"/>
</dbReference>
<dbReference type="STRING" id="535722.E4UPZ1"/>
<feature type="domain" description="F-box" evidence="1">
    <location>
        <begin position="48"/>
        <end position="94"/>
    </location>
</feature>
<dbReference type="AlphaFoldDB" id="E4UPZ1"/>
<keyword evidence="3" id="KW-1185">Reference proteome</keyword>
<dbReference type="InterPro" id="IPR036047">
    <property type="entry name" value="F-box-like_dom_sf"/>
</dbReference>
<evidence type="ECO:0000313" key="3">
    <source>
        <dbReference type="Proteomes" id="UP000002669"/>
    </source>
</evidence>
<dbReference type="SUPFAM" id="SSF81383">
    <property type="entry name" value="F-box domain"/>
    <property type="match status" value="1"/>
</dbReference>
<evidence type="ECO:0000259" key="1">
    <source>
        <dbReference type="PROSITE" id="PS50181"/>
    </source>
</evidence>
<reference evidence="3" key="1">
    <citation type="journal article" date="2012" name="MBio">
        <title>Comparative genome analysis of Trichophyton rubrum and related dermatophytes reveals candidate genes involved in infection.</title>
        <authorList>
            <person name="Martinez D.A."/>
            <person name="Oliver B.G."/>
            <person name="Graeser Y."/>
            <person name="Goldberg J.M."/>
            <person name="Li W."/>
            <person name="Martinez-Rossi N.M."/>
            <person name="Monod M."/>
            <person name="Shelest E."/>
            <person name="Barton R.C."/>
            <person name="Birch E."/>
            <person name="Brakhage A.A."/>
            <person name="Chen Z."/>
            <person name="Gurr S.J."/>
            <person name="Heiman D."/>
            <person name="Heitman J."/>
            <person name="Kosti I."/>
            <person name="Rossi A."/>
            <person name="Saif S."/>
            <person name="Samalova M."/>
            <person name="Saunders C.W."/>
            <person name="Shea T."/>
            <person name="Summerbell R.C."/>
            <person name="Xu J."/>
            <person name="Young S."/>
            <person name="Zeng Q."/>
            <person name="Birren B.W."/>
            <person name="Cuomo C.A."/>
            <person name="White T.C."/>
        </authorList>
    </citation>
    <scope>NUCLEOTIDE SEQUENCE [LARGE SCALE GENOMIC DNA]</scope>
    <source>
        <strain evidence="3">ATCC MYA-4604 / CBS 118893</strain>
    </source>
</reference>
<dbReference type="OMA" id="METHSAD"/>
<evidence type="ECO:0000313" key="2">
    <source>
        <dbReference type="EMBL" id="EFQ99125.1"/>
    </source>
</evidence>
<dbReference type="EMBL" id="DS989823">
    <property type="protein sequence ID" value="EFQ99125.1"/>
    <property type="molecule type" value="Genomic_DNA"/>
</dbReference>
<dbReference type="RefSeq" id="XP_003174608.1">
    <property type="nucleotide sequence ID" value="XM_003174560.1"/>
</dbReference>
<dbReference type="HOGENOM" id="CLU_040048_0_0_1"/>
<dbReference type="PROSITE" id="PS50181">
    <property type="entry name" value="FBOX"/>
    <property type="match status" value="1"/>
</dbReference>
<dbReference type="Gene3D" id="1.20.1280.50">
    <property type="match status" value="1"/>
</dbReference>
<dbReference type="OrthoDB" id="4174245at2759"/>
<dbReference type="InParanoid" id="E4UPZ1"/>
<dbReference type="Pfam" id="PF00646">
    <property type="entry name" value="F-box"/>
    <property type="match status" value="1"/>
</dbReference>
<proteinExistence type="predicted"/>
<gene>
    <name evidence="2" type="ORF">MGYG_02137</name>
</gene>
<sequence>MTAMSTKMSAEDVITYLSNPPEHLIGPVVTIKEPAKLSTLTHSGTSSLGRLDSLSLEVLHMILHYLDIRTLSRVSRVSHRGRATVESLPIYRALMKYIPDVLKALGQCRHLHFYTARMLLDLLRTECCEKCGKFGPYLFLFTGERCCNECLVFDKYFRMITFPKAESNFNLDPGELGQLASLKTIPGVYRTHMVRKSRQRLKLLHRDEVSQLVKAKEKERLRARLEEEERMRDAGLEIDRVCTLYLSSDSLDLDEEGGPKEIPEFAGTGVINLPHLKPDNTSEYGHCCKGCEWARLRYYSNRTIVDVRLLETPRYKLRSLLWRRSLRAWPKGEFLKHAEECAGAQQLLFQWYRRRRARRMI</sequence>
<dbReference type="Proteomes" id="UP000002669">
    <property type="component" value="Unassembled WGS sequence"/>
</dbReference>
<dbReference type="InterPro" id="IPR001810">
    <property type="entry name" value="F-box_dom"/>
</dbReference>
<dbReference type="eggNOG" id="ENOG502RSIN">
    <property type="taxonomic scope" value="Eukaryota"/>
</dbReference>
<name>E4UPZ1_ARTGP</name>